<feature type="domain" description="DUF6973" evidence="2">
    <location>
        <begin position="260"/>
        <end position="364"/>
    </location>
</feature>
<protein>
    <recommendedName>
        <fullName evidence="2">DUF6973 domain-containing protein</fullName>
    </recommendedName>
</protein>
<name>A0ABX8RQ66_NOCIO</name>
<dbReference type="InterPro" id="IPR054246">
    <property type="entry name" value="DUF6973"/>
</dbReference>
<accession>A0ABX8RQ66</accession>
<gene>
    <name evidence="3" type="ORF">KV110_35135</name>
</gene>
<evidence type="ECO:0000259" key="2">
    <source>
        <dbReference type="Pfam" id="PF22322"/>
    </source>
</evidence>
<evidence type="ECO:0000313" key="3">
    <source>
        <dbReference type="EMBL" id="QXN90570.1"/>
    </source>
</evidence>
<proteinExistence type="predicted"/>
<evidence type="ECO:0000256" key="1">
    <source>
        <dbReference type="SAM" id="MobiDB-lite"/>
    </source>
</evidence>
<dbReference type="EMBL" id="CP078145">
    <property type="protein sequence ID" value="QXN90570.1"/>
    <property type="molecule type" value="Genomic_DNA"/>
</dbReference>
<feature type="region of interest" description="Disordered" evidence="1">
    <location>
        <begin position="377"/>
        <end position="403"/>
    </location>
</feature>
<dbReference type="Pfam" id="PF22322">
    <property type="entry name" value="DUF6973"/>
    <property type="match status" value="1"/>
</dbReference>
<dbReference type="RefSeq" id="WP_218471438.1">
    <property type="nucleotide sequence ID" value="NZ_BAABJN010000006.1"/>
</dbReference>
<feature type="compositionally biased region" description="Polar residues" evidence="1">
    <location>
        <begin position="377"/>
        <end position="392"/>
    </location>
</feature>
<organism evidence="3 4">
    <name type="scientific">Nocardia iowensis</name>
    <dbReference type="NCBI Taxonomy" id="204891"/>
    <lineage>
        <taxon>Bacteria</taxon>
        <taxon>Bacillati</taxon>
        <taxon>Actinomycetota</taxon>
        <taxon>Actinomycetes</taxon>
        <taxon>Mycobacteriales</taxon>
        <taxon>Nocardiaceae</taxon>
        <taxon>Nocardia</taxon>
    </lineage>
</organism>
<reference evidence="3 4" key="1">
    <citation type="submission" date="2021-07" db="EMBL/GenBank/DDBJ databases">
        <title>Whole Genome Sequence of Nocardia Iowensis.</title>
        <authorList>
            <person name="Lamm A."/>
            <person name="Collins-Fairclough A.M."/>
            <person name="Bunk B."/>
            <person name="Sproer C."/>
        </authorList>
    </citation>
    <scope>NUCLEOTIDE SEQUENCE [LARGE SCALE GENOMIC DNA]</scope>
    <source>
        <strain evidence="3 4">NRRL 5646</strain>
    </source>
</reference>
<evidence type="ECO:0000313" key="4">
    <source>
        <dbReference type="Proteomes" id="UP000694257"/>
    </source>
</evidence>
<dbReference type="Proteomes" id="UP000694257">
    <property type="component" value="Chromosome"/>
</dbReference>
<sequence length="403" mass="44814">MSGYREDHPLTVPQVLAWNVGPAREVASIVKRVATEIDSEITESGRKVELSYEYFYGKSGDSVRVRGAQDTKDGLGTADIYEEMSTMIGSVCDTIDGKIGEIRGWLREVEDSDWDLFCRPDGEVLSHKSNWETMKEHWWSPGTAVAMKEFEEFRLTQAIRQALTRIQEADLTGSENLGRLLEKLADSVKQGLAGTPTDPNLAKILADYQTKTSDAKPTIWPTDGPLLDIIRTAIPDFKATLMTEEEARALEDLYSKKGVFALKDFFDITSQAEEEAKTRYPDSFLDGHGDAFRHTYWNALMTQKFGAEWTETYTTSHEKIGGNPPHREAMDLYNNEQGRKLGVANPDASPAELAQKVKEQIDNGQAIVLGTGTQSRPQITWSNTVNESQTGQPAGVDIPLTGK</sequence>
<keyword evidence="4" id="KW-1185">Reference proteome</keyword>